<keyword evidence="3" id="KW-0813">Transport</keyword>
<feature type="transmembrane region" description="Helical" evidence="7">
    <location>
        <begin position="240"/>
        <end position="261"/>
    </location>
</feature>
<reference evidence="9 10" key="2">
    <citation type="submission" date="2018-09" db="EMBL/GenBank/DDBJ databases">
        <title>Genome of Sphaerochaeta halotolerans strain 4-11.</title>
        <authorList>
            <person name="Nazina T.N."/>
            <person name="Sokolova D.S."/>
        </authorList>
    </citation>
    <scope>NUCLEOTIDE SEQUENCE [LARGE SCALE GENOMIC DNA]</scope>
    <source>
        <strain evidence="9 10">4-11</strain>
    </source>
</reference>
<feature type="transmembrane region" description="Helical" evidence="7">
    <location>
        <begin position="158"/>
        <end position="177"/>
    </location>
</feature>
<feature type="transmembrane region" description="Helical" evidence="7">
    <location>
        <begin position="129"/>
        <end position="152"/>
    </location>
</feature>
<feature type="transmembrane region" description="Helical" evidence="7">
    <location>
        <begin position="204"/>
        <end position="228"/>
    </location>
</feature>
<keyword evidence="10" id="KW-1185">Reference proteome</keyword>
<evidence type="ECO:0000313" key="9">
    <source>
        <dbReference type="EMBL" id="RFU95430.1"/>
    </source>
</evidence>
<dbReference type="Pfam" id="PF07690">
    <property type="entry name" value="MFS_1"/>
    <property type="match status" value="1"/>
</dbReference>
<dbReference type="InterPro" id="IPR020846">
    <property type="entry name" value="MFS_dom"/>
</dbReference>
<keyword evidence="5 7" id="KW-1133">Transmembrane helix</keyword>
<comment type="caution">
    <text evidence="9">The sequence shown here is derived from an EMBL/GenBank/DDBJ whole genome shotgun (WGS) entry which is preliminary data.</text>
</comment>
<accession>A0A372MJS7</accession>
<feature type="transmembrane region" description="Helical" evidence="7">
    <location>
        <begin position="67"/>
        <end position="87"/>
    </location>
</feature>
<dbReference type="PANTHER" id="PTHR23514">
    <property type="entry name" value="BYPASS OF STOP CODON PROTEIN 6"/>
    <property type="match status" value="1"/>
</dbReference>
<keyword evidence="6 7" id="KW-0472">Membrane</keyword>
<dbReference type="PROSITE" id="PS50850">
    <property type="entry name" value="MFS"/>
    <property type="match status" value="1"/>
</dbReference>
<dbReference type="Gene3D" id="1.20.1250.20">
    <property type="entry name" value="MFS general substrate transporter like domains"/>
    <property type="match status" value="2"/>
</dbReference>
<evidence type="ECO:0000256" key="1">
    <source>
        <dbReference type="ARBA" id="ARBA00004127"/>
    </source>
</evidence>
<feature type="transmembrane region" description="Helical" evidence="7">
    <location>
        <begin position="32"/>
        <end position="55"/>
    </location>
</feature>
<comment type="similarity">
    <text evidence="2">Belongs to the major facilitator superfamily.</text>
</comment>
<feature type="transmembrane region" description="Helical" evidence="7">
    <location>
        <begin position="331"/>
        <end position="352"/>
    </location>
</feature>
<keyword evidence="4 7" id="KW-0812">Transmembrane</keyword>
<sequence length="385" mass="41306">MALLIVIYLAFISLGLPDGVLGSVWPVMQQSLGLPFWSAGLIGATSSIGTVASALSSYRMTQRFGTGRVTLVSVAMTAIALFGFSFASTLPVLMLWAVPLGLGAGSVDSALNNYVALHYEARHMNWLHSFWGLGASAGPAVMGLSLTLQWGYRNGYRVLGLMQTLQVIVLIASLALWTDPKGKRTAQDYPSQQKGTLRHKALPFALLSFFLYCALEVSTGLWAVSYLVQVKQLLPSDAAFYGSLFFLGITAGRMASGFISYRLGNVQMIFLGLLLCLISIIALFLSSLTFAGFSLLLLGLGCAPIFPSLIHQTPRNFGPESSQRIIGLQMASAYVGSTVTPPLFGLVGSFIGLQWMPLLQGGILMLLVASSITLVLLTRNKEFSV</sequence>
<dbReference type="InterPro" id="IPR051788">
    <property type="entry name" value="MFS_Transporter"/>
</dbReference>
<dbReference type="SUPFAM" id="SSF103473">
    <property type="entry name" value="MFS general substrate transporter"/>
    <property type="match status" value="1"/>
</dbReference>
<dbReference type="GO" id="GO:0012505">
    <property type="term" value="C:endomembrane system"/>
    <property type="evidence" value="ECO:0007669"/>
    <property type="project" value="UniProtKB-SubCell"/>
</dbReference>
<evidence type="ECO:0000313" key="10">
    <source>
        <dbReference type="Proteomes" id="UP000264002"/>
    </source>
</evidence>
<dbReference type="InterPro" id="IPR011701">
    <property type="entry name" value="MFS"/>
</dbReference>
<evidence type="ECO:0000259" key="8">
    <source>
        <dbReference type="PROSITE" id="PS50850"/>
    </source>
</evidence>
<feature type="transmembrane region" description="Helical" evidence="7">
    <location>
        <begin position="268"/>
        <end position="285"/>
    </location>
</feature>
<proteinExistence type="inferred from homology"/>
<dbReference type="GO" id="GO:0016020">
    <property type="term" value="C:membrane"/>
    <property type="evidence" value="ECO:0007669"/>
    <property type="project" value="TreeGrafter"/>
</dbReference>
<organism evidence="9 10">
    <name type="scientific">Sphaerochaeta halotolerans</name>
    <dbReference type="NCBI Taxonomy" id="2293840"/>
    <lineage>
        <taxon>Bacteria</taxon>
        <taxon>Pseudomonadati</taxon>
        <taxon>Spirochaetota</taxon>
        <taxon>Spirochaetia</taxon>
        <taxon>Spirochaetales</taxon>
        <taxon>Sphaerochaetaceae</taxon>
        <taxon>Sphaerochaeta</taxon>
    </lineage>
</organism>
<feature type="domain" description="Major facilitator superfamily (MFS) profile" evidence="8">
    <location>
        <begin position="3"/>
        <end position="379"/>
    </location>
</feature>
<dbReference type="RefSeq" id="WP_117329842.1">
    <property type="nucleotide sequence ID" value="NZ_QUWK01000004.1"/>
</dbReference>
<comment type="subcellular location">
    <subcellularLocation>
        <location evidence="1">Endomembrane system</location>
        <topology evidence="1">Multi-pass membrane protein</topology>
    </subcellularLocation>
</comment>
<evidence type="ECO:0000256" key="3">
    <source>
        <dbReference type="ARBA" id="ARBA00022448"/>
    </source>
</evidence>
<gene>
    <name evidence="9" type="ORF">DYP60_05290</name>
</gene>
<feature type="transmembrane region" description="Helical" evidence="7">
    <location>
        <begin position="291"/>
        <end position="310"/>
    </location>
</feature>
<dbReference type="InterPro" id="IPR036259">
    <property type="entry name" value="MFS_trans_sf"/>
</dbReference>
<feature type="transmembrane region" description="Helical" evidence="7">
    <location>
        <begin position="358"/>
        <end position="377"/>
    </location>
</feature>
<dbReference type="EMBL" id="QUWK01000004">
    <property type="protein sequence ID" value="RFU95430.1"/>
    <property type="molecule type" value="Genomic_DNA"/>
</dbReference>
<reference evidence="10" key="1">
    <citation type="submission" date="2018-08" db="EMBL/GenBank/DDBJ databases">
        <authorList>
            <person name="Grouzdev D.S."/>
            <person name="Krutkina M.S."/>
        </authorList>
    </citation>
    <scope>NUCLEOTIDE SEQUENCE [LARGE SCALE GENOMIC DNA]</scope>
    <source>
        <strain evidence="10">4-11</strain>
    </source>
</reference>
<dbReference type="Proteomes" id="UP000264002">
    <property type="component" value="Unassembled WGS sequence"/>
</dbReference>
<dbReference type="PANTHER" id="PTHR23514:SF3">
    <property type="entry name" value="BYPASS OF STOP CODON PROTEIN 6"/>
    <property type="match status" value="1"/>
</dbReference>
<protein>
    <submittedName>
        <fullName evidence="9">MFS transporter</fullName>
    </submittedName>
</protein>
<evidence type="ECO:0000256" key="4">
    <source>
        <dbReference type="ARBA" id="ARBA00022692"/>
    </source>
</evidence>
<dbReference type="AlphaFoldDB" id="A0A372MJS7"/>
<evidence type="ECO:0000256" key="2">
    <source>
        <dbReference type="ARBA" id="ARBA00008335"/>
    </source>
</evidence>
<evidence type="ECO:0000256" key="6">
    <source>
        <dbReference type="ARBA" id="ARBA00023136"/>
    </source>
</evidence>
<name>A0A372MJS7_9SPIR</name>
<evidence type="ECO:0000256" key="7">
    <source>
        <dbReference type="SAM" id="Phobius"/>
    </source>
</evidence>
<evidence type="ECO:0000256" key="5">
    <source>
        <dbReference type="ARBA" id="ARBA00022989"/>
    </source>
</evidence>
<feature type="transmembrane region" description="Helical" evidence="7">
    <location>
        <begin position="93"/>
        <end position="117"/>
    </location>
</feature>
<dbReference type="GO" id="GO:0022857">
    <property type="term" value="F:transmembrane transporter activity"/>
    <property type="evidence" value="ECO:0007669"/>
    <property type="project" value="InterPro"/>
</dbReference>